<dbReference type="SUPFAM" id="SSF53335">
    <property type="entry name" value="S-adenosyl-L-methionine-dependent methyltransferases"/>
    <property type="match status" value="1"/>
</dbReference>
<organism evidence="2 3">
    <name type="scientific">Candidatus Andersenbacteria bacterium RIFCSPHIGHO2_12_FULL_45_11b</name>
    <dbReference type="NCBI Taxonomy" id="1797282"/>
    <lineage>
        <taxon>Bacteria</taxon>
        <taxon>Candidatus Anderseniibacteriota</taxon>
    </lineage>
</organism>
<dbReference type="GO" id="GO:0008757">
    <property type="term" value="F:S-adenosylmethionine-dependent methyltransferase activity"/>
    <property type="evidence" value="ECO:0007669"/>
    <property type="project" value="InterPro"/>
</dbReference>
<dbReference type="EMBL" id="MHHS01000051">
    <property type="protein sequence ID" value="OGY35164.1"/>
    <property type="molecule type" value="Genomic_DNA"/>
</dbReference>
<comment type="caution">
    <text evidence="2">The sequence shown here is derived from an EMBL/GenBank/DDBJ whole genome shotgun (WGS) entry which is preliminary data.</text>
</comment>
<protein>
    <recommendedName>
        <fullName evidence="1">Methyltransferase type 11 domain-containing protein</fullName>
    </recommendedName>
</protein>
<dbReference type="Proteomes" id="UP000177941">
    <property type="component" value="Unassembled WGS sequence"/>
</dbReference>
<reference evidence="2 3" key="1">
    <citation type="journal article" date="2016" name="Nat. Commun.">
        <title>Thousands of microbial genomes shed light on interconnected biogeochemical processes in an aquifer system.</title>
        <authorList>
            <person name="Anantharaman K."/>
            <person name="Brown C.T."/>
            <person name="Hug L.A."/>
            <person name="Sharon I."/>
            <person name="Castelle C.J."/>
            <person name="Probst A.J."/>
            <person name="Thomas B.C."/>
            <person name="Singh A."/>
            <person name="Wilkins M.J."/>
            <person name="Karaoz U."/>
            <person name="Brodie E.L."/>
            <person name="Williams K.H."/>
            <person name="Hubbard S.S."/>
            <person name="Banfield J.F."/>
        </authorList>
    </citation>
    <scope>NUCLEOTIDE SEQUENCE [LARGE SCALE GENOMIC DNA]</scope>
</reference>
<dbReference type="CDD" id="cd02440">
    <property type="entry name" value="AdoMet_MTases"/>
    <property type="match status" value="1"/>
</dbReference>
<gene>
    <name evidence="2" type="ORF">A3E36_00620</name>
</gene>
<dbReference type="AlphaFoldDB" id="A0A1G1X5A5"/>
<sequence>MHKLSAQQIENMPYVEFMALLNEVNRPPGGQISVRQSIQNSFINHKSKVLDIGCNTGYCTFEIAHLAKADVTGIDISPNMVEAAKLYQSKDPLGHLVNFLVADGMEIPFKDESFDVAFSGGSTAFIKNKKKAISEYARVVKPWGFVIDINFFYHKKPPVSLLNNLNNLLEISIEPWGLEYWMNLYKICGLEKYYTFTDKVKLVSKNDVKLYCRTIAQEKKYSSEIESAIYRRLNKTMTLFNKNHKYLSYGVIISRKRPIKEQISLFDQ</sequence>
<dbReference type="InterPro" id="IPR029063">
    <property type="entry name" value="SAM-dependent_MTases_sf"/>
</dbReference>
<feature type="domain" description="Methyltransferase type 11" evidence="1">
    <location>
        <begin position="50"/>
        <end position="147"/>
    </location>
</feature>
<name>A0A1G1X5A5_9BACT</name>
<evidence type="ECO:0000313" key="2">
    <source>
        <dbReference type="EMBL" id="OGY35164.1"/>
    </source>
</evidence>
<dbReference type="InterPro" id="IPR013216">
    <property type="entry name" value="Methyltransf_11"/>
</dbReference>
<dbReference type="PANTHER" id="PTHR43591">
    <property type="entry name" value="METHYLTRANSFERASE"/>
    <property type="match status" value="1"/>
</dbReference>
<dbReference type="Gene3D" id="3.40.50.150">
    <property type="entry name" value="Vaccinia Virus protein VP39"/>
    <property type="match status" value="1"/>
</dbReference>
<dbReference type="Pfam" id="PF08241">
    <property type="entry name" value="Methyltransf_11"/>
    <property type="match status" value="1"/>
</dbReference>
<accession>A0A1G1X5A5</accession>
<evidence type="ECO:0000313" key="3">
    <source>
        <dbReference type="Proteomes" id="UP000177941"/>
    </source>
</evidence>
<proteinExistence type="predicted"/>
<evidence type="ECO:0000259" key="1">
    <source>
        <dbReference type="Pfam" id="PF08241"/>
    </source>
</evidence>